<name>A0A4P2VFJ1_9ARCH</name>
<dbReference type="AlphaFoldDB" id="A0A4P2VFJ1"/>
<feature type="transmembrane region" description="Helical" evidence="1">
    <location>
        <begin position="12"/>
        <end position="30"/>
    </location>
</feature>
<keyword evidence="5" id="KW-1185">Reference proteome</keyword>
<evidence type="ECO:0000259" key="3">
    <source>
        <dbReference type="Pfam" id="PF23542"/>
    </source>
</evidence>
<protein>
    <recommendedName>
        <fullName evidence="6">DUF1512 domain-containing protein</fullName>
    </recommendedName>
</protein>
<dbReference type="KEGG" id="ccai:NAS2_1553"/>
<dbReference type="Proteomes" id="UP000509448">
    <property type="component" value="Chromosome"/>
</dbReference>
<dbReference type="InterPro" id="IPR056460">
    <property type="entry name" value="DUF1512_N"/>
</dbReference>
<dbReference type="OrthoDB" id="15121at2157"/>
<dbReference type="Pfam" id="PF23542">
    <property type="entry name" value="DUF1512_C"/>
    <property type="match status" value="1"/>
</dbReference>
<dbReference type="RefSeq" id="WP_174449107.1">
    <property type="nucleotide sequence ID" value="NZ_AP018732.1"/>
</dbReference>
<evidence type="ECO:0008006" key="6">
    <source>
        <dbReference type="Google" id="ProtNLM"/>
    </source>
</evidence>
<organism evidence="4 5">
    <name type="scientific">Conexivisphaera calida</name>
    <dbReference type="NCBI Taxonomy" id="1874277"/>
    <lineage>
        <taxon>Archaea</taxon>
        <taxon>Nitrososphaerota</taxon>
        <taxon>Conexivisphaeria</taxon>
        <taxon>Conexivisphaerales</taxon>
        <taxon>Conexivisphaeraceae</taxon>
        <taxon>Conexivisphaera</taxon>
    </lineage>
</organism>
<evidence type="ECO:0000313" key="4">
    <source>
        <dbReference type="EMBL" id="BBE42931.1"/>
    </source>
</evidence>
<dbReference type="EMBL" id="AP018732">
    <property type="protein sequence ID" value="BBE42931.1"/>
    <property type="molecule type" value="Genomic_DNA"/>
</dbReference>
<keyword evidence="1" id="KW-0812">Transmembrane</keyword>
<keyword evidence="1" id="KW-1133">Transmembrane helix</keyword>
<keyword evidence="1" id="KW-0472">Membrane</keyword>
<evidence type="ECO:0000313" key="5">
    <source>
        <dbReference type="Proteomes" id="UP000509448"/>
    </source>
</evidence>
<dbReference type="InterPro" id="IPR056461">
    <property type="entry name" value="DUF1512_C"/>
</dbReference>
<accession>A0A4P2VFJ1</accession>
<feature type="domain" description="DUF1512" evidence="2">
    <location>
        <begin position="11"/>
        <end position="184"/>
    </location>
</feature>
<dbReference type="Pfam" id="PF07431">
    <property type="entry name" value="DUF1512"/>
    <property type="match status" value="1"/>
</dbReference>
<dbReference type="GeneID" id="55585362"/>
<sequence>MATGDQLIYYYLAWYIVLPAIYVALMTIYANKFQFWTMSGEVNRAFRELKGLRDSGISKFNAYISAATQDESSRSRLRSLLDLFAVSPVDLDPVGIVPKLKHLMDEYEQRFKSEASTALKSNDPVLIGKTVGYAEAAASLDILYKIVNHFLWLTNKYSSLGLLQQLYAIMPLVLKMGKSFLGFMDALEKGAPIGDGIGPMSVGLLMLGAQKFDIAPDTSAALTKMEDRRVLLVKAKGPASNLGHLDDAVQRARLIYGGISAIITIDAQLRLESERSGDTARGVGVAIGGLGVERFNIEEKASEEGIPLYAILVKESYIEAITAMAKDIAESVDAVHDALREVLREKVPPEGLAVVIGVGNTLGVAQ</sequence>
<reference evidence="4 5" key="1">
    <citation type="journal article" date="2019" name="ISME J.">
        <title>Isolation and characterization of a thermophilic sulfur- and iron-reducing thaumarchaeote from a terrestrial acidic hot spring.</title>
        <authorList>
            <person name="Kato S."/>
            <person name="Itoh T."/>
            <person name="Yuki M."/>
            <person name="Nagamori M."/>
            <person name="Ohnishi M."/>
            <person name="Uematsu K."/>
            <person name="Suzuki K."/>
            <person name="Takashina T."/>
            <person name="Ohkuma M."/>
        </authorList>
    </citation>
    <scope>NUCLEOTIDE SEQUENCE [LARGE SCALE GENOMIC DNA]</scope>
    <source>
        <strain evidence="4 5">NAS-02</strain>
    </source>
</reference>
<gene>
    <name evidence="4" type="ORF">NAS2_1553</name>
</gene>
<evidence type="ECO:0000256" key="1">
    <source>
        <dbReference type="SAM" id="Phobius"/>
    </source>
</evidence>
<feature type="domain" description="DUF1512" evidence="3">
    <location>
        <begin position="193"/>
        <end position="365"/>
    </location>
</feature>
<evidence type="ECO:0000259" key="2">
    <source>
        <dbReference type="Pfam" id="PF07431"/>
    </source>
</evidence>
<proteinExistence type="predicted"/>